<dbReference type="PATRIC" id="fig|796937.3.peg.366"/>
<organism evidence="8 9">
    <name type="scientific">Peptoanaerobacter stomatis</name>
    <dbReference type="NCBI Taxonomy" id="796937"/>
    <lineage>
        <taxon>Bacteria</taxon>
        <taxon>Bacillati</taxon>
        <taxon>Bacillota</taxon>
        <taxon>Clostridia</taxon>
        <taxon>Peptostreptococcales</taxon>
        <taxon>Filifactoraceae</taxon>
        <taxon>Peptoanaerobacter</taxon>
    </lineage>
</organism>
<dbReference type="NCBIfam" id="TIGR01396">
    <property type="entry name" value="FlgB"/>
    <property type="match status" value="1"/>
</dbReference>
<keyword evidence="8" id="KW-0282">Flagellum</keyword>
<evidence type="ECO:0000256" key="3">
    <source>
        <dbReference type="ARBA" id="ARBA00014376"/>
    </source>
</evidence>
<reference evidence="8 9" key="1">
    <citation type="submission" date="2011-08" db="EMBL/GenBank/DDBJ databases">
        <title>The Genome Sequence of Eubacteriaceae bacterium ACC19a.</title>
        <authorList>
            <consortium name="The Broad Institute Genome Sequencing Platform"/>
            <person name="Earl A."/>
            <person name="Ward D."/>
            <person name="Feldgarden M."/>
            <person name="Gevers D."/>
            <person name="Sizova M."/>
            <person name="Hazen A."/>
            <person name="Epstein S."/>
            <person name="Young S.K."/>
            <person name="Zeng Q."/>
            <person name="Gargeya S."/>
            <person name="Fitzgerald M."/>
            <person name="Haas B."/>
            <person name="Abouelleil A."/>
            <person name="Alvarado L."/>
            <person name="Arachchi H.M."/>
            <person name="Berlin A."/>
            <person name="Brown A."/>
            <person name="Chapman S.B."/>
            <person name="Chen Z."/>
            <person name="Dunbar C."/>
            <person name="Freedman E."/>
            <person name="Gearin G."/>
            <person name="Gellesch M."/>
            <person name="Goldberg J."/>
            <person name="Griggs A."/>
            <person name="Gujja S."/>
            <person name="Heiman D."/>
            <person name="Howarth C."/>
            <person name="Larson L."/>
            <person name="Lui A."/>
            <person name="MacDonald P.J.P."/>
            <person name="Montmayeur A."/>
            <person name="Murphy C."/>
            <person name="Neiman D."/>
            <person name="Pearson M."/>
            <person name="Priest M."/>
            <person name="Roberts A."/>
            <person name="Saif S."/>
            <person name="Shea T."/>
            <person name="Shenoy N."/>
            <person name="Sisk P."/>
            <person name="Stolte C."/>
            <person name="Sykes S."/>
            <person name="Wortman J."/>
            <person name="Nusbaum C."/>
            <person name="Birren B."/>
        </authorList>
    </citation>
    <scope>NUCLEOTIDE SEQUENCE [LARGE SCALE GENOMIC DNA]</scope>
    <source>
        <strain evidence="8 9">ACC19a</strain>
    </source>
</reference>
<comment type="similarity">
    <text evidence="2 6">Belongs to the flagella basal body rod proteins family.</text>
</comment>
<dbReference type="AlphaFoldDB" id="G9WYC2"/>
<name>G9WYC2_9FIRM</name>
<dbReference type="Pfam" id="PF00460">
    <property type="entry name" value="Flg_bb_rod"/>
    <property type="match status" value="1"/>
</dbReference>
<gene>
    <name evidence="8" type="ORF">HMPREF9629_01173</name>
</gene>
<evidence type="ECO:0000256" key="5">
    <source>
        <dbReference type="ARBA" id="ARBA00024934"/>
    </source>
</evidence>
<dbReference type="PROSITE" id="PS00588">
    <property type="entry name" value="FLAGELLA_BB_ROD"/>
    <property type="match status" value="1"/>
</dbReference>
<protein>
    <recommendedName>
        <fullName evidence="3 6">Flagellar basal body rod protein FlgB</fullName>
    </recommendedName>
</protein>
<sequence length="132" mass="14592">MDSAYIGILSKALNAYSMRSEAISNNIANVNTPNYKRSYVRFEEYLAKANDECTLKGAKTNSRHIDIPSLKGDTFPTVVKDNSVSTREDGNNVNIDTEEVDSVKNYINYSMIADSMTGYFNSLISGITGGRK</sequence>
<dbReference type="RefSeq" id="WP_009525408.1">
    <property type="nucleotide sequence ID" value="NZ_JH414551.1"/>
</dbReference>
<dbReference type="BioCyc" id="EBAC796937-HMP:GMGH-1175-MONOMER"/>
<evidence type="ECO:0000256" key="1">
    <source>
        <dbReference type="ARBA" id="ARBA00004117"/>
    </source>
</evidence>
<dbReference type="InterPro" id="IPR006300">
    <property type="entry name" value="FlgB"/>
</dbReference>
<comment type="function">
    <text evidence="5 6">Structural component of flagellum, the bacterial motility apparatus. Part of the rod structure of flagellar basal body.</text>
</comment>
<comment type="caution">
    <text evidence="8">The sequence shown here is derived from an EMBL/GenBank/DDBJ whole genome shotgun (WGS) entry which is preliminary data.</text>
</comment>
<evidence type="ECO:0000256" key="6">
    <source>
        <dbReference type="PIRNR" id="PIRNR002889"/>
    </source>
</evidence>
<accession>G9WYC2</accession>
<evidence type="ECO:0000256" key="2">
    <source>
        <dbReference type="ARBA" id="ARBA00009677"/>
    </source>
</evidence>
<dbReference type="GO" id="GO:0030694">
    <property type="term" value="C:bacterial-type flagellum basal body, rod"/>
    <property type="evidence" value="ECO:0007669"/>
    <property type="project" value="InterPro"/>
</dbReference>
<evidence type="ECO:0000256" key="4">
    <source>
        <dbReference type="ARBA" id="ARBA00023143"/>
    </source>
</evidence>
<feature type="domain" description="Flagellar basal body rod protein N-terminal" evidence="7">
    <location>
        <begin position="10"/>
        <end position="36"/>
    </location>
</feature>
<dbReference type="HOGENOM" id="CLU_125463_3_1_9"/>
<evidence type="ECO:0000313" key="8">
    <source>
        <dbReference type="EMBL" id="EHL16626.1"/>
    </source>
</evidence>
<dbReference type="EMBL" id="AFZE01000002">
    <property type="protein sequence ID" value="EHL16626.1"/>
    <property type="molecule type" value="Genomic_DNA"/>
</dbReference>
<dbReference type="PIRSF" id="PIRSF002889">
    <property type="entry name" value="Rod_FlgB"/>
    <property type="match status" value="1"/>
</dbReference>
<keyword evidence="8" id="KW-0969">Cilium</keyword>
<dbReference type="InterPro" id="IPR001444">
    <property type="entry name" value="Flag_bb_rod_N"/>
</dbReference>
<proteinExistence type="inferred from homology"/>
<dbReference type="InterPro" id="IPR019776">
    <property type="entry name" value="Flagellar_basal_body_rod_CS"/>
</dbReference>
<evidence type="ECO:0000259" key="7">
    <source>
        <dbReference type="Pfam" id="PF00460"/>
    </source>
</evidence>
<keyword evidence="4 6" id="KW-0975">Bacterial flagellum</keyword>
<keyword evidence="8" id="KW-0966">Cell projection</keyword>
<comment type="subunit">
    <text evidence="6">The basal body constitutes a major portion of the flagellar organelle and consists of a number of rings mounted on a central rod.</text>
</comment>
<dbReference type="Proteomes" id="UP000006437">
    <property type="component" value="Unassembled WGS sequence"/>
</dbReference>
<evidence type="ECO:0000313" key="9">
    <source>
        <dbReference type="Proteomes" id="UP000006437"/>
    </source>
</evidence>
<comment type="subcellular location">
    <subcellularLocation>
        <location evidence="1 6">Bacterial flagellum basal body</location>
    </subcellularLocation>
</comment>
<dbReference type="GO" id="GO:0071973">
    <property type="term" value="P:bacterial-type flagellum-dependent cell motility"/>
    <property type="evidence" value="ECO:0007669"/>
    <property type="project" value="InterPro"/>
</dbReference>